<protein>
    <submittedName>
        <fullName evidence="8">DNA-binding response regulator</fullName>
    </submittedName>
</protein>
<dbReference type="GO" id="GO:0005829">
    <property type="term" value="C:cytosol"/>
    <property type="evidence" value="ECO:0007669"/>
    <property type="project" value="TreeGrafter"/>
</dbReference>
<evidence type="ECO:0000259" key="7">
    <source>
        <dbReference type="PROSITE" id="PS51755"/>
    </source>
</evidence>
<dbReference type="Proteomes" id="UP000215441">
    <property type="component" value="Unassembled WGS sequence"/>
</dbReference>
<evidence type="ECO:0000256" key="3">
    <source>
        <dbReference type="ARBA" id="ARBA00023163"/>
    </source>
</evidence>
<dbReference type="PROSITE" id="PS50110">
    <property type="entry name" value="RESPONSE_REGULATORY"/>
    <property type="match status" value="1"/>
</dbReference>
<dbReference type="InterPro" id="IPR001867">
    <property type="entry name" value="OmpR/PhoB-type_DNA-bd"/>
</dbReference>
<dbReference type="InterPro" id="IPR039420">
    <property type="entry name" value="WalR-like"/>
</dbReference>
<dbReference type="InterPro" id="IPR036388">
    <property type="entry name" value="WH-like_DNA-bd_sf"/>
</dbReference>
<dbReference type="EMBL" id="NOIG01000010">
    <property type="protein sequence ID" value="OYD49158.1"/>
    <property type="molecule type" value="Genomic_DNA"/>
</dbReference>
<dbReference type="Gene3D" id="1.10.10.10">
    <property type="entry name" value="Winged helix-like DNA-binding domain superfamily/Winged helix DNA-binding domain"/>
    <property type="match status" value="1"/>
</dbReference>
<evidence type="ECO:0000256" key="4">
    <source>
        <dbReference type="PROSITE-ProRule" id="PRU00169"/>
    </source>
</evidence>
<dbReference type="InterPro" id="IPR001789">
    <property type="entry name" value="Sig_transdc_resp-reg_receiver"/>
</dbReference>
<dbReference type="RefSeq" id="WP_094290576.1">
    <property type="nucleotide sequence ID" value="NZ_NOIG01000010.1"/>
</dbReference>
<dbReference type="SMART" id="SM00448">
    <property type="entry name" value="REC"/>
    <property type="match status" value="1"/>
</dbReference>
<accession>A0A235EJB9</accession>
<dbReference type="PANTHER" id="PTHR48111">
    <property type="entry name" value="REGULATOR OF RPOS"/>
    <property type="match status" value="1"/>
</dbReference>
<keyword evidence="2 5" id="KW-0238">DNA-binding</keyword>
<dbReference type="Pfam" id="PF00072">
    <property type="entry name" value="Response_reg"/>
    <property type="match status" value="1"/>
</dbReference>
<dbReference type="PROSITE" id="PS51755">
    <property type="entry name" value="OMPR_PHOB"/>
    <property type="match status" value="1"/>
</dbReference>
<evidence type="ECO:0000256" key="5">
    <source>
        <dbReference type="PROSITE-ProRule" id="PRU01091"/>
    </source>
</evidence>
<dbReference type="GO" id="GO:0032993">
    <property type="term" value="C:protein-DNA complex"/>
    <property type="evidence" value="ECO:0007669"/>
    <property type="project" value="TreeGrafter"/>
</dbReference>
<keyword evidence="1" id="KW-0805">Transcription regulation</keyword>
<dbReference type="OrthoDB" id="9802426at2"/>
<dbReference type="CDD" id="cd00383">
    <property type="entry name" value="trans_reg_C"/>
    <property type="match status" value="1"/>
</dbReference>
<dbReference type="InterPro" id="IPR011006">
    <property type="entry name" value="CheY-like_superfamily"/>
</dbReference>
<organism evidence="8 9">
    <name type="scientific">Acidovorax kalamii</name>
    <dbReference type="NCBI Taxonomy" id="2004485"/>
    <lineage>
        <taxon>Bacteria</taxon>
        <taxon>Pseudomonadati</taxon>
        <taxon>Pseudomonadota</taxon>
        <taxon>Betaproteobacteria</taxon>
        <taxon>Burkholderiales</taxon>
        <taxon>Comamonadaceae</taxon>
        <taxon>Acidovorax</taxon>
    </lineage>
</organism>
<evidence type="ECO:0000313" key="8">
    <source>
        <dbReference type="EMBL" id="OYD49158.1"/>
    </source>
</evidence>
<gene>
    <name evidence="8" type="ORF">CBY09_15970</name>
</gene>
<proteinExistence type="predicted"/>
<dbReference type="GO" id="GO:0006355">
    <property type="term" value="P:regulation of DNA-templated transcription"/>
    <property type="evidence" value="ECO:0007669"/>
    <property type="project" value="InterPro"/>
</dbReference>
<dbReference type="Pfam" id="PF00486">
    <property type="entry name" value="Trans_reg_C"/>
    <property type="match status" value="1"/>
</dbReference>
<feature type="domain" description="OmpR/PhoB-type" evidence="7">
    <location>
        <begin position="124"/>
        <end position="218"/>
    </location>
</feature>
<reference evidence="8 9" key="1">
    <citation type="submission" date="2017-07" db="EMBL/GenBank/DDBJ databases">
        <title>Acidovorax KNDSW TSA 6 genome sequence and assembly.</title>
        <authorList>
            <person name="Mayilraj S."/>
        </authorList>
    </citation>
    <scope>NUCLEOTIDE SEQUENCE [LARGE SCALE GENOMIC DNA]</scope>
    <source>
        <strain evidence="8 9">KNDSW-TSA6</strain>
    </source>
</reference>
<dbReference type="Gene3D" id="6.10.250.690">
    <property type="match status" value="1"/>
</dbReference>
<dbReference type="Gene3D" id="3.40.50.2300">
    <property type="match status" value="1"/>
</dbReference>
<dbReference type="GO" id="GO:0000156">
    <property type="term" value="F:phosphorelay response regulator activity"/>
    <property type="evidence" value="ECO:0007669"/>
    <property type="project" value="TreeGrafter"/>
</dbReference>
<keyword evidence="3" id="KW-0804">Transcription</keyword>
<feature type="DNA-binding region" description="OmpR/PhoB-type" evidence="5">
    <location>
        <begin position="124"/>
        <end position="218"/>
    </location>
</feature>
<comment type="caution">
    <text evidence="8">The sequence shown here is derived from an EMBL/GenBank/DDBJ whole genome shotgun (WGS) entry which is preliminary data.</text>
</comment>
<keyword evidence="4" id="KW-0597">Phosphoprotein</keyword>
<dbReference type="CDD" id="cd17624">
    <property type="entry name" value="REC_OmpR_PmrA-like"/>
    <property type="match status" value="1"/>
</dbReference>
<evidence type="ECO:0000259" key="6">
    <source>
        <dbReference type="PROSITE" id="PS50110"/>
    </source>
</evidence>
<evidence type="ECO:0000313" key="9">
    <source>
        <dbReference type="Proteomes" id="UP000215441"/>
    </source>
</evidence>
<sequence length="219" mass="23935">MHILLIEDDLGLGASLVQALQQDGFTVQWLRRAHDAPLQLDDPGYSAVLLDLGLPDGSGMELLRRWRRAQAAAPVLVITARSALQDRLGGLDAGADDYLVKPFDIPELLARLRAVLRRTAAQSGEQWQFGALSVWPRKCLAQLGGQPLELTPREFQLLLALAQGGGDVVPKRTLAQRLEPLGDPMDTAALQVHISNLRRKIGAERVGTLRGVGYWLESV</sequence>
<dbReference type="SMART" id="SM00862">
    <property type="entry name" value="Trans_reg_C"/>
    <property type="match status" value="1"/>
</dbReference>
<dbReference type="SUPFAM" id="SSF52172">
    <property type="entry name" value="CheY-like"/>
    <property type="match status" value="1"/>
</dbReference>
<feature type="modified residue" description="4-aspartylphosphate" evidence="4">
    <location>
        <position position="51"/>
    </location>
</feature>
<name>A0A235EJB9_9BURK</name>
<feature type="domain" description="Response regulatory" evidence="6">
    <location>
        <begin position="2"/>
        <end position="116"/>
    </location>
</feature>
<dbReference type="PANTHER" id="PTHR48111:SF67">
    <property type="entry name" value="TRANSCRIPTIONAL REGULATORY PROTEIN TCTD"/>
    <property type="match status" value="1"/>
</dbReference>
<dbReference type="AlphaFoldDB" id="A0A235EJB9"/>
<keyword evidence="9" id="KW-1185">Reference proteome</keyword>
<evidence type="ECO:0000256" key="2">
    <source>
        <dbReference type="ARBA" id="ARBA00023125"/>
    </source>
</evidence>
<dbReference type="GO" id="GO:0000976">
    <property type="term" value="F:transcription cis-regulatory region binding"/>
    <property type="evidence" value="ECO:0007669"/>
    <property type="project" value="TreeGrafter"/>
</dbReference>
<evidence type="ECO:0000256" key="1">
    <source>
        <dbReference type="ARBA" id="ARBA00023015"/>
    </source>
</evidence>